<dbReference type="InterPro" id="IPR037185">
    <property type="entry name" value="EmrE-like"/>
</dbReference>
<proteinExistence type="inferred from homology"/>
<dbReference type="InterPro" id="IPR000390">
    <property type="entry name" value="Small_drug/metabolite_transptr"/>
</dbReference>
<keyword evidence="11 12" id="KW-0472">Membrane</keyword>
<evidence type="ECO:0000313" key="14">
    <source>
        <dbReference type="EMBL" id="GBR75456.1"/>
    </source>
</evidence>
<evidence type="ECO:0000256" key="5">
    <source>
        <dbReference type="ARBA" id="ARBA00022519"/>
    </source>
</evidence>
<evidence type="ECO:0000313" key="15">
    <source>
        <dbReference type="Proteomes" id="UP000275925"/>
    </source>
</evidence>
<dbReference type="Proteomes" id="UP000275925">
    <property type="component" value="Unassembled WGS sequence"/>
</dbReference>
<dbReference type="Gene3D" id="1.10.3730.20">
    <property type="match status" value="1"/>
</dbReference>
<evidence type="ECO:0000256" key="11">
    <source>
        <dbReference type="ARBA" id="ARBA00023136"/>
    </source>
</evidence>
<keyword evidence="5" id="KW-0997">Cell inner membrane</keyword>
<evidence type="ECO:0000256" key="2">
    <source>
        <dbReference type="ARBA" id="ARBA00007362"/>
    </source>
</evidence>
<evidence type="ECO:0000256" key="8">
    <source>
        <dbReference type="ARBA" id="ARBA00022985"/>
    </source>
</evidence>
<reference evidence="14 15" key="1">
    <citation type="journal article" date="2019" name="ISME J.">
        <title>Genome analyses of uncultured TG2/ZB3 bacteria in 'Margulisbacteria' specifically attached to ectosymbiotic spirochetes of protists in the termite gut.</title>
        <authorList>
            <person name="Utami Y.D."/>
            <person name="Kuwahara H."/>
            <person name="Igai K."/>
            <person name="Murakami T."/>
            <person name="Sugaya K."/>
            <person name="Morikawa T."/>
            <person name="Nagura Y."/>
            <person name="Yuki M."/>
            <person name="Deevong P."/>
            <person name="Inoue T."/>
            <person name="Kihara K."/>
            <person name="Lo N."/>
            <person name="Yamada A."/>
            <person name="Ohkuma M."/>
            <person name="Hongoh Y."/>
        </authorList>
    </citation>
    <scope>NUCLEOTIDE SEQUENCE [LARGE SCALE GENOMIC DNA]</scope>
    <source>
        <strain evidence="14">NkOx7-02</strain>
    </source>
</reference>
<evidence type="ECO:0000256" key="12">
    <source>
        <dbReference type="SAM" id="Phobius"/>
    </source>
</evidence>
<feature type="transmembrane region" description="Helical" evidence="12">
    <location>
        <begin position="103"/>
        <end position="120"/>
    </location>
</feature>
<dbReference type="PANTHER" id="PTHR30561">
    <property type="entry name" value="SMR FAMILY PROTON-DEPENDENT DRUG EFFLUX TRANSPORTER SUGE"/>
    <property type="match status" value="1"/>
</dbReference>
<name>A0A388TFQ8_9BACT</name>
<keyword evidence="4" id="KW-0444">Lipid biosynthesis</keyword>
<gene>
    <name evidence="14" type="ORF">NO2_0131</name>
</gene>
<dbReference type="EMBL" id="BGZO01000002">
    <property type="protein sequence ID" value="GBR75456.1"/>
    <property type="molecule type" value="Genomic_DNA"/>
</dbReference>
<evidence type="ECO:0000256" key="3">
    <source>
        <dbReference type="ARBA" id="ARBA00022475"/>
    </source>
</evidence>
<feature type="domain" description="EamA" evidence="13">
    <location>
        <begin position="51"/>
        <end position="120"/>
    </location>
</feature>
<dbReference type="Pfam" id="PF00892">
    <property type="entry name" value="EamA"/>
    <property type="match status" value="1"/>
</dbReference>
<comment type="similarity">
    <text evidence="2">Belongs to the EamA transporter family.</text>
</comment>
<evidence type="ECO:0000256" key="4">
    <source>
        <dbReference type="ARBA" id="ARBA00022516"/>
    </source>
</evidence>
<organism evidence="14 15">
    <name type="scientific">Candidatus Termititenax persephonae</name>
    <dbReference type="NCBI Taxonomy" id="2218525"/>
    <lineage>
        <taxon>Bacteria</taxon>
        <taxon>Bacillati</taxon>
        <taxon>Candidatus Margulisiibacteriota</taxon>
        <taxon>Candidatus Termititenacia</taxon>
        <taxon>Candidatus Termititenacales</taxon>
        <taxon>Candidatus Termititenacaceae</taxon>
        <taxon>Candidatus Termititenax</taxon>
    </lineage>
</organism>
<keyword evidence="8" id="KW-0448">Lipopolysaccharide biosynthesis</keyword>
<keyword evidence="7 12" id="KW-0812">Transmembrane</keyword>
<dbReference type="GO" id="GO:0009103">
    <property type="term" value="P:lipopolysaccharide biosynthetic process"/>
    <property type="evidence" value="ECO:0007669"/>
    <property type="project" value="UniProtKB-KW"/>
</dbReference>
<feature type="transmembrane region" description="Helical" evidence="12">
    <location>
        <begin position="77"/>
        <end position="97"/>
    </location>
</feature>
<dbReference type="SUPFAM" id="SSF103481">
    <property type="entry name" value="Multidrug resistance efflux transporter EmrE"/>
    <property type="match status" value="1"/>
</dbReference>
<comment type="caution">
    <text evidence="14">The sequence shown here is derived from an EMBL/GenBank/DDBJ whole genome shotgun (WGS) entry which is preliminary data.</text>
</comment>
<sequence length="122" mass="13597">MQTILLVLVPVLIGVVGQLFLKKGMSLVGQFDFGLAAQIVPQFVRAFTNPWVLAGFIFYFVSSLFWMIVLSRVDLSFAYPLLSLGYAVVLLASFFFFREPVSAVRWLGVLVIMLGVTLISRS</sequence>
<evidence type="ECO:0000259" key="13">
    <source>
        <dbReference type="Pfam" id="PF00892"/>
    </source>
</evidence>
<accession>A0A388TFQ8</accession>
<keyword evidence="15" id="KW-1185">Reference proteome</keyword>
<evidence type="ECO:0000256" key="6">
    <source>
        <dbReference type="ARBA" id="ARBA00022556"/>
    </source>
</evidence>
<evidence type="ECO:0000256" key="9">
    <source>
        <dbReference type="ARBA" id="ARBA00022989"/>
    </source>
</evidence>
<evidence type="ECO:0000256" key="7">
    <source>
        <dbReference type="ARBA" id="ARBA00022692"/>
    </source>
</evidence>
<keyword evidence="9 12" id="KW-1133">Transmembrane helix</keyword>
<protein>
    <submittedName>
        <fullName evidence="14">Transporter EamA family</fullName>
    </submittedName>
</protein>
<dbReference type="GO" id="GO:0022857">
    <property type="term" value="F:transmembrane transporter activity"/>
    <property type="evidence" value="ECO:0007669"/>
    <property type="project" value="InterPro"/>
</dbReference>
<keyword evidence="6" id="KW-0441">Lipid A biosynthesis</keyword>
<comment type="subcellular location">
    <subcellularLocation>
        <location evidence="1">Cell membrane</location>
        <topology evidence="1">Multi-pass membrane protein</topology>
    </subcellularLocation>
</comment>
<feature type="transmembrane region" description="Helical" evidence="12">
    <location>
        <begin position="51"/>
        <end position="70"/>
    </location>
</feature>
<dbReference type="GO" id="GO:0005886">
    <property type="term" value="C:plasma membrane"/>
    <property type="evidence" value="ECO:0007669"/>
    <property type="project" value="UniProtKB-SubCell"/>
</dbReference>
<keyword evidence="10" id="KW-0443">Lipid metabolism</keyword>
<keyword evidence="3" id="KW-1003">Cell membrane</keyword>
<dbReference type="PANTHER" id="PTHR30561:SF9">
    <property type="entry name" value="4-AMINO-4-DEOXY-L-ARABINOSE-PHOSPHOUNDECAPRENOL FLIPPASE SUBUNIT ARNF-RELATED"/>
    <property type="match status" value="1"/>
</dbReference>
<dbReference type="AlphaFoldDB" id="A0A388TFQ8"/>
<evidence type="ECO:0000256" key="1">
    <source>
        <dbReference type="ARBA" id="ARBA00004651"/>
    </source>
</evidence>
<evidence type="ECO:0000256" key="10">
    <source>
        <dbReference type="ARBA" id="ARBA00023098"/>
    </source>
</evidence>
<dbReference type="InterPro" id="IPR000620">
    <property type="entry name" value="EamA_dom"/>
</dbReference>